<sequence>MRNWTLMVLILSISLLGMAEGENACMKTVPGDLDGDLVVSDEELDAARANQVAGNVSSEELEEIVHIQQSYPRTIIDGRGMEVTIYRPVERAVCTTPQQLETLRSIKVPKETIVGVPQDMERYSYLSEFADLPSIGHFYEFDLETILALEPDVVIVHPGPGPSGGFDELLSKLDASGLTVFRFRCNVPETYSEDVEKLGILFERGTEAREFLDFYEGVLGSVEDEVSEIPEDERPMVYCEYDVYKTSPSDVYPITMAGGRYIFEGAGPVREVDPEAVIAANPDVIIRLVSYDDFDAKAAGDYSRLKAAREEVMNKTELQGVKAVQEERVYAMAAPFWTYLPYCSCRYFVGIEQMAKWFHPGLFGDIDPVETHQRYLSEFQGLDYDLSERGAFVYPSSD</sequence>
<dbReference type="AlphaFoldDB" id="G7WPD1"/>
<evidence type="ECO:0000313" key="2">
    <source>
        <dbReference type="EMBL" id="AET64972.1"/>
    </source>
</evidence>
<dbReference type="PANTHER" id="PTHR30535:SF34">
    <property type="entry name" value="MOLYBDATE-BINDING PROTEIN MOLA"/>
    <property type="match status" value="1"/>
</dbReference>
<dbReference type="HOGENOM" id="CLU_038034_2_0_2"/>
<evidence type="ECO:0000259" key="1">
    <source>
        <dbReference type="PROSITE" id="PS50983"/>
    </source>
</evidence>
<dbReference type="PATRIC" id="fig|1110509.7.peg.1792"/>
<dbReference type="InterPro" id="IPR050902">
    <property type="entry name" value="ABC_Transporter_SBP"/>
</dbReference>
<name>G7WPD1_METH6</name>
<dbReference type="KEGG" id="mhi:Mhar_1612"/>
<keyword evidence="3" id="KW-1185">Reference proteome</keyword>
<dbReference type="PANTHER" id="PTHR30535">
    <property type="entry name" value="VITAMIN B12-BINDING PROTEIN"/>
    <property type="match status" value="1"/>
</dbReference>
<organism evidence="2 3">
    <name type="scientific">Methanothrix harundinacea (strain 6Ac)</name>
    <name type="common">Methanosaeta harundinacea</name>
    <dbReference type="NCBI Taxonomy" id="1110509"/>
    <lineage>
        <taxon>Archaea</taxon>
        <taxon>Methanobacteriati</taxon>
        <taxon>Methanobacteriota</taxon>
        <taxon>Stenosarchaea group</taxon>
        <taxon>Methanomicrobia</taxon>
        <taxon>Methanotrichales</taxon>
        <taxon>Methanotrichaceae</taxon>
        <taxon>Methanothrix</taxon>
    </lineage>
</organism>
<dbReference type="STRING" id="1110509.Mhar_1612"/>
<dbReference type="Gene3D" id="3.40.50.1980">
    <property type="entry name" value="Nitrogenase molybdenum iron protein domain"/>
    <property type="match status" value="2"/>
</dbReference>
<dbReference type="Proteomes" id="UP000005877">
    <property type="component" value="Chromosome"/>
</dbReference>
<dbReference type="EMBL" id="CP003117">
    <property type="protein sequence ID" value="AET64972.1"/>
    <property type="molecule type" value="Genomic_DNA"/>
</dbReference>
<gene>
    <name evidence="2" type="ordered locus">Mhar_1612</name>
</gene>
<protein>
    <submittedName>
        <fullName evidence="2">Periplasmic binding protein</fullName>
    </submittedName>
</protein>
<dbReference type="InterPro" id="IPR002491">
    <property type="entry name" value="ABC_transptr_periplasmic_BD"/>
</dbReference>
<accession>G7WPD1</accession>
<feature type="domain" description="Fe/B12 periplasmic-binding" evidence="1">
    <location>
        <begin position="91"/>
        <end position="362"/>
    </location>
</feature>
<dbReference type="Pfam" id="PF01497">
    <property type="entry name" value="Peripla_BP_2"/>
    <property type="match status" value="1"/>
</dbReference>
<dbReference type="SUPFAM" id="SSF53807">
    <property type="entry name" value="Helical backbone' metal receptor"/>
    <property type="match status" value="1"/>
</dbReference>
<dbReference type="PROSITE" id="PS50983">
    <property type="entry name" value="FE_B12_PBP"/>
    <property type="match status" value="1"/>
</dbReference>
<evidence type="ECO:0000313" key="3">
    <source>
        <dbReference type="Proteomes" id="UP000005877"/>
    </source>
</evidence>
<reference evidence="2 3" key="1">
    <citation type="journal article" date="2012" name="PLoS ONE">
        <title>The genome characteristics and predicted function of methyl-group oxidation pathway in the obligate aceticlastic methanogens, Methanosaeta spp.</title>
        <authorList>
            <person name="Zhu J."/>
            <person name="Zheng H."/>
            <person name="Ai G."/>
            <person name="Zhang G."/>
            <person name="Liu D."/>
            <person name="Liu X."/>
            <person name="Dong X."/>
        </authorList>
    </citation>
    <scope>NUCLEOTIDE SEQUENCE [LARGE SCALE GENOMIC DNA]</scope>
    <source>
        <strain evidence="2 3">6Ac</strain>
    </source>
</reference>
<proteinExistence type="predicted"/>